<evidence type="ECO:0000313" key="1">
    <source>
        <dbReference type="EMBL" id="KJF40464.1"/>
    </source>
</evidence>
<dbReference type="AlphaFoldDB" id="A0A0D8J135"/>
<proteinExistence type="predicted"/>
<reference evidence="1" key="1">
    <citation type="submission" date="2015-02" db="EMBL/GenBank/DDBJ databases">
        <title>A novel member of the family Ruminococcaceae isolated from human feces.</title>
        <authorList>
            <person name="Shkoporov A.N."/>
            <person name="Chaplin A.V."/>
            <person name="Motuzova O.V."/>
            <person name="Kafarskaia L.I."/>
            <person name="Khokhlova E.V."/>
            <person name="Efimov B.A."/>
        </authorList>
    </citation>
    <scope>NUCLEOTIDE SEQUENCE [LARGE SCALE GENOMIC DNA]</scope>
    <source>
        <strain evidence="1">585-1</strain>
    </source>
</reference>
<sequence length="72" mass="8665">MMELISNIFPKISMMLGALVIVCLLCGSALAAVRWTFYKWERLIRMHDGIMILFEYRDHRDEFLAWREEQKK</sequence>
<evidence type="ECO:0000313" key="2">
    <source>
        <dbReference type="Proteomes" id="UP000032483"/>
    </source>
</evidence>
<organism evidence="1 2">
    <name type="scientific">Ruthenibacterium lactatiformans</name>
    <dbReference type="NCBI Taxonomy" id="1550024"/>
    <lineage>
        <taxon>Bacteria</taxon>
        <taxon>Bacillati</taxon>
        <taxon>Bacillota</taxon>
        <taxon>Clostridia</taxon>
        <taxon>Eubacteriales</taxon>
        <taxon>Oscillospiraceae</taxon>
        <taxon>Ruthenibacterium</taxon>
    </lineage>
</organism>
<name>A0A0D8J135_9FIRM</name>
<dbReference type="Proteomes" id="UP000032483">
    <property type="component" value="Unassembled WGS sequence"/>
</dbReference>
<keyword evidence="2" id="KW-1185">Reference proteome</keyword>
<dbReference type="RefSeq" id="WP_050004890.1">
    <property type="nucleotide sequence ID" value="NZ_DBGALN010000161.1"/>
</dbReference>
<dbReference type="EMBL" id="JXXK01000006">
    <property type="protein sequence ID" value="KJF40464.1"/>
    <property type="molecule type" value="Genomic_DNA"/>
</dbReference>
<gene>
    <name evidence="1" type="ORF">TQ39_06005</name>
</gene>
<protein>
    <submittedName>
        <fullName evidence="1">Uncharacterized protein</fullName>
    </submittedName>
</protein>
<comment type="caution">
    <text evidence="1">The sequence shown here is derived from an EMBL/GenBank/DDBJ whole genome shotgun (WGS) entry which is preliminary data.</text>
</comment>
<accession>A0A0D8J135</accession>
<dbReference type="GeneID" id="42856174"/>